<dbReference type="CDD" id="cd06225">
    <property type="entry name" value="HAMP"/>
    <property type="match status" value="1"/>
</dbReference>
<feature type="signal peptide" evidence="9">
    <location>
        <begin position="1"/>
        <end position="22"/>
    </location>
</feature>
<evidence type="ECO:0000256" key="5">
    <source>
        <dbReference type="ARBA" id="ARBA00023136"/>
    </source>
</evidence>
<evidence type="ECO:0000256" key="7">
    <source>
        <dbReference type="PROSITE-ProRule" id="PRU00284"/>
    </source>
</evidence>
<evidence type="ECO:0000256" key="9">
    <source>
        <dbReference type="SAM" id="SignalP"/>
    </source>
</evidence>
<evidence type="ECO:0000259" key="10">
    <source>
        <dbReference type="PROSITE" id="PS50111"/>
    </source>
</evidence>
<dbReference type="PROSITE" id="PS50885">
    <property type="entry name" value="HAMP"/>
    <property type="match status" value="1"/>
</dbReference>
<keyword evidence="4 8" id="KW-1133">Transmembrane helix</keyword>
<dbReference type="PANTHER" id="PTHR43531">
    <property type="entry name" value="PROTEIN ICFG"/>
    <property type="match status" value="1"/>
</dbReference>
<feature type="domain" description="Methyl-accepting transducer" evidence="10">
    <location>
        <begin position="356"/>
        <end position="585"/>
    </location>
</feature>
<evidence type="ECO:0000256" key="8">
    <source>
        <dbReference type="SAM" id="Phobius"/>
    </source>
</evidence>
<dbReference type="GO" id="GO:0007165">
    <property type="term" value="P:signal transduction"/>
    <property type="evidence" value="ECO:0007669"/>
    <property type="project" value="UniProtKB-KW"/>
</dbReference>
<dbReference type="GeneID" id="97310937"/>
<evidence type="ECO:0000313" key="13">
    <source>
        <dbReference type="Proteomes" id="UP000297385"/>
    </source>
</evidence>
<dbReference type="InterPro" id="IPR003660">
    <property type="entry name" value="HAMP_dom"/>
</dbReference>
<proteinExistence type="inferred from homology"/>
<dbReference type="Pfam" id="PF00015">
    <property type="entry name" value="MCPsignal"/>
    <property type="match status" value="1"/>
</dbReference>
<accession>A0A4Y8MWL2</accession>
<comment type="similarity">
    <text evidence="6">Belongs to the methyl-accepting chemotaxis (MCP) protein family.</text>
</comment>
<feature type="transmembrane region" description="Helical" evidence="8">
    <location>
        <begin position="273"/>
        <end position="300"/>
    </location>
</feature>
<evidence type="ECO:0000256" key="3">
    <source>
        <dbReference type="ARBA" id="ARBA00022692"/>
    </source>
</evidence>
<dbReference type="Pfam" id="PF00672">
    <property type="entry name" value="HAMP"/>
    <property type="match status" value="1"/>
</dbReference>
<dbReference type="SUPFAM" id="SSF58104">
    <property type="entry name" value="Methyl-accepting chemotaxis protein (MCP) signaling domain"/>
    <property type="match status" value="1"/>
</dbReference>
<evidence type="ECO:0000256" key="6">
    <source>
        <dbReference type="ARBA" id="ARBA00029447"/>
    </source>
</evidence>
<keyword evidence="2" id="KW-1003">Cell membrane</keyword>
<keyword evidence="7" id="KW-0807">Transducer</keyword>
<protein>
    <submittedName>
        <fullName evidence="12">Methyl-accepting chemotaxis protein</fullName>
    </submittedName>
</protein>
<dbReference type="Gene3D" id="1.10.287.950">
    <property type="entry name" value="Methyl-accepting chemotaxis protein"/>
    <property type="match status" value="1"/>
</dbReference>
<dbReference type="InterPro" id="IPR004089">
    <property type="entry name" value="MCPsignal_dom"/>
</dbReference>
<dbReference type="PROSITE" id="PS50111">
    <property type="entry name" value="CHEMOTAXIS_TRANSDUC_2"/>
    <property type="match status" value="1"/>
</dbReference>
<dbReference type="EMBL" id="SNVI01000002">
    <property type="protein sequence ID" value="TFE41940.1"/>
    <property type="molecule type" value="Genomic_DNA"/>
</dbReference>
<dbReference type="Gene3D" id="3.30.450.20">
    <property type="entry name" value="PAS domain"/>
    <property type="match status" value="2"/>
</dbReference>
<dbReference type="GO" id="GO:0005886">
    <property type="term" value="C:plasma membrane"/>
    <property type="evidence" value="ECO:0007669"/>
    <property type="project" value="UniProtKB-SubCell"/>
</dbReference>
<evidence type="ECO:0000256" key="2">
    <source>
        <dbReference type="ARBA" id="ARBA00022475"/>
    </source>
</evidence>
<evidence type="ECO:0000256" key="4">
    <source>
        <dbReference type="ARBA" id="ARBA00022989"/>
    </source>
</evidence>
<dbReference type="GO" id="GO:0004888">
    <property type="term" value="F:transmembrane signaling receptor activity"/>
    <property type="evidence" value="ECO:0007669"/>
    <property type="project" value="TreeGrafter"/>
</dbReference>
<dbReference type="PANTHER" id="PTHR43531:SF16">
    <property type="entry name" value="METHYL-ACCEPTING CHEMOTAXIS PROTEIN II"/>
    <property type="match status" value="1"/>
</dbReference>
<dbReference type="Proteomes" id="UP000297385">
    <property type="component" value="Unassembled WGS sequence"/>
</dbReference>
<reference evidence="12 13" key="1">
    <citation type="submission" date="2019-03" db="EMBL/GenBank/DDBJ databases">
        <title>Complete Genome Sequence of Paraburkholderia dipogonis ICMP 19430T, a Nitrogen-fixing Symbiont of the South African Invasive Legume Dipogon lignosus in New Zealand.</title>
        <authorList>
            <person name="De Meyer S.E."/>
        </authorList>
    </citation>
    <scope>NUCLEOTIDE SEQUENCE [LARGE SCALE GENOMIC DNA]</scope>
    <source>
        <strain evidence="12 13">ICMP 19430</strain>
    </source>
</reference>
<dbReference type="InterPro" id="IPR051310">
    <property type="entry name" value="MCP_chemotaxis"/>
</dbReference>
<keyword evidence="5 8" id="KW-0472">Membrane</keyword>
<dbReference type="SMART" id="SM00283">
    <property type="entry name" value="MA"/>
    <property type="match status" value="1"/>
</dbReference>
<dbReference type="SMART" id="SM00304">
    <property type="entry name" value="HAMP"/>
    <property type="match status" value="1"/>
</dbReference>
<dbReference type="AlphaFoldDB" id="A0A4Y8MWL2"/>
<dbReference type="InterPro" id="IPR033479">
    <property type="entry name" value="dCache_1"/>
</dbReference>
<sequence length="601" mass="62441">MLTSIRSRILLASVAIVSSALAINTALNYFVASAYNRDATNQSLTAVLTGHEAGIEDWVASKRRMVSSAEDVALSSDPVPVFRRLAMAGGFKNVYAGYADRTARFSDSTGVPPGYDPTTRPWFRLAAEAGHAVVTPPYVDSATGQLVVTFATPILRDGSLKGVVSGDVSMDAVVANVKSIHPTPASFGMLVDRDGHIVAYADQKLTLKPLSDLMPDLTVDALAASAASAEVGPLEVHVGGSAKLVRARAIPGTDWFTVVALDKSEATAGIRSLMLVSLTSLVAMVAIAAAVVSAVTAVTFRGLARVRDSMEAIALGDGDLTVRLPEAGRDEVAQIAGSYNSFIGKMGDVIRRIKGASDAVRHAASEIASGNHDLSRRTEMAAANLQQTAASMEEITSTVTQAANAARQANETVAMASNSAQRGSSVVSNVVSTMNEIEGASSKISDIIGVIDSIAFQTNILALNASVEAARAGEEGRGFAVVAGEVRTLAQRSAQAAKEIKGLIDSNVASVSSGAAFVHQAGQTMNDIVTGVSNVTTIMNEISNAADEQTRGIHEINRAVSQLDEMVQQNAALVEQSAAAASALQTQATDLASAVDQFRIS</sequence>
<organism evidence="12 13">
    <name type="scientific">Paraburkholderia dipogonis</name>
    <dbReference type="NCBI Taxonomy" id="1211383"/>
    <lineage>
        <taxon>Bacteria</taxon>
        <taxon>Pseudomonadati</taxon>
        <taxon>Pseudomonadota</taxon>
        <taxon>Betaproteobacteria</taxon>
        <taxon>Burkholderiales</taxon>
        <taxon>Burkholderiaceae</taxon>
        <taxon>Paraburkholderia</taxon>
    </lineage>
</organism>
<comment type="caution">
    <text evidence="12">The sequence shown here is derived from an EMBL/GenBank/DDBJ whole genome shotgun (WGS) entry which is preliminary data.</text>
</comment>
<name>A0A4Y8MWL2_9BURK</name>
<dbReference type="CDD" id="cd12913">
    <property type="entry name" value="PDC1_MCP_like"/>
    <property type="match status" value="1"/>
</dbReference>
<comment type="subcellular location">
    <subcellularLocation>
        <location evidence="1">Cell membrane</location>
        <topology evidence="1">Multi-pass membrane protein</topology>
    </subcellularLocation>
</comment>
<gene>
    <name evidence="12" type="ORF">E2553_35535</name>
</gene>
<dbReference type="RefSeq" id="WP_134465217.1">
    <property type="nucleotide sequence ID" value="NZ_JBHMFL010000064.1"/>
</dbReference>
<feature type="chain" id="PRO_5021223388" evidence="9">
    <location>
        <begin position="23"/>
        <end position="601"/>
    </location>
</feature>
<evidence type="ECO:0000256" key="1">
    <source>
        <dbReference type="ARBA" id="ARBA00004651"/>
    </source>
</evidence>
<dbReference type="FunFam" id="1.10.287.950:FF:000001">
    <property type="entry name" value="Methyl-accepting chemotaxis sensory transducer"/>
    <property type="match status" value="1"/>
</dbReference>
<dbReference type="CDD" id="cd12912">
    <property type="entry name" value="PDC2_MCP_like"/>
    <property type="match status" value="1"/>
</dbReference>
<dbReference type="SUPFAM" id="SSF103190">
    <property type="entry name" value="Sensory domain-like"/>
    <property type="match status" value="1"/>
</dbReference>
<dbReference type="GO" id="GO:0006935">
    <property type="term" value="P:chemotaxis"/>
    <property type="evidence" value="ECO:0007669"/>
    <property type="project" value="TreeGrafter"/>
</dbReference>
<dbReference type="Pfam" id="PF02743">
    <property type="entry name" value="dCache_1"/>
    <property type="match status" value="1"/>
</dbReference>
<dbReference type="CDD" id="cd11386">
    <property type="entry name" value="MCP_signal"/>
    <property type="match status" value="1"/>
</dbReference>
<evidence type="ECO:0000259" key="11">
    <source>
        <dbReference type="PROSITE" id="PS50885"/>
    </source>
</evidence>
<evidence type="ECO:0000313" key="12">
    <source>
        <dbReference type="EMBL" id="TFE41940.1"/>
    </source>
</evidence>
<dbReference type="InterPro" id="IPR029151">
    <property type="entry name" value="Sensor-like_sf"/>
</dbReference>
<feature type="domain" description="HAMP" evidence="11">
    <location>
        <begin position="297"/>
        <end position="351"/>
    </location>
</feature>
<keyword evidence="3 8" id="KW-0812">Transmembrane</keyword>
<keyword evidence="9" id="KW-0732">Signal</keyword>